<organism evidence="1">
    <name type="scientific">marine sediment metagenome</name>
    <dbReference type="NCBI Taxonomy" id="412755"/>
    <lineage>
        <taxon>unclassified sequences</taxon>
        <taxon>metagenomes</taxon>
        <taxon>ecological metagenomes</taxon>
    </lineage>
</organism>
<reference evidence="1" key="1">
    <citation type="journal article" date="2015" name="Nature">
        <title>Complex archaea that bridge the gap between prokaryotes and eukaryotes.</title>
        <authorList>
            <person name="Spang A."/>
            <person name="Saw J.H."/>
            <person name="Jorgensen S.L."/>
            <person name="Zaremba-Niedzwiedzka K."/>
            <person name="Martijn J."/>
            <person name="Lind A.E."/>
            <person name="van Eijk R."/>
            <person name="Schleper C."/>
            <person name="Guy L."/>
            <person name="Ettema T.J."/>
        </authorList>
    </citation>
    <scope>NUCLEOTIDE SEQUENCE</scope>
</reference>
<gene>
    <name evidence="1" type="ORF">LCGC14_3086410</name>
</gene>
<dbReference type="EMBL" id="LAZR01066081">
    <property type="protein sequence ID" value="KKK54273.1"/>
    <property type="molecule type" value="Genomic_DNA"/>
</dbReference>
<accession>A0A0F8WCG2</accession>
<dbReference type="AlphaFoldDB" id="A0A0F8WCG2"/>
<evidence type="ECO:0000313" key="1">
    <source>
        <dbReference type="EMBL" id="KKK54273.1"/>
    </source>
</evidence>
<proteinExistence type="predicted"/>
<protein>
    <submittedName>
        <fullName evidence="1">Uncharacterized protein</fullName>
    </submittedName>
</protein>
<name>A0A0F8WCG2_9ZZZZ</name>
<feature type="non-terminal residue" evidence="1">
    <location>
        <position position="1"/>
    </location>
</feature>
<comment type="caution">
    <text evidence="1">The sequence shown here is derived from an EMBL/GenBank/DDBJ whole genome shotgun (WGS) entry which is preliminary data.</text>
</comment>
<sequence length="133" mass="15201">REGPHLLHVHDQPSYYSDVLRHQEMGWEMSDTCQLPDEPWTDGNPAPKPFQVINLMQTGEPSHSFDAAFYPGFGYTKFCRVCERSRSEHTDDHHRPLTKSLNVEFLLHGKSVLNYGGSPYPPIYPTDRSISNG</sequence>